<organism evidence="1 2">
    <name type="scientific">Pikeienuella piscinae</name>
    <dbReference type="NCBI Taxonomy" id="2748098"/>
    <lineage>
        <taxon>Bacteria</taxon>
        <taxon>Pseudomonadati</taxon>
        <taxon>Pseudomonadota</taxon>
        <taxon>Alphaproteobacteria</taxon>
        <taxon>Rhodobacterales</taxon>
        <taxon>Paracoccaceae</taxon>
        <taxon>Pikeienuella</taxon>
    </lineage>
</organism>
<accession>A0A7M3T666</accession>
<sequence>MNRLFLSAAAGLVLGVAGCTGDVQETSPTAATTPAGPSPLAGIASGDYKSDQVDGCAYLTVSGEEPVLFNWNPKCDGSPDFTSRPPKLRVEGDKIFVGRRDTSNYSNIRPSGDGFMATQEFRGRTLDVQFSPD</sequence>
<gene>
    <name evidence="1" type="ORF">G5B40_19835</name>
</gene>
<dbReference type="AlphaFoldDB" id="A0A7M3T666"/>
<keyword evidence="2" id="KW-1185">Reference proteome</keyword>
<name>A0A7M3T666_9RHOB</name>
<dbReference type="KEGG" id="hdh:G5B40_19835"/>
<dbReference type="Proteomes" id="UP000503336">
    <property type="component" value="Chromosome"/>
</dbReference>
<dbReference type="RefSeq" id="WP_165102535.1">
    <property type="nucleotide sequence ID" value="NZ_CP049056.1"/>
</dbReference>
<evidence type="ECO:0000313" key="1">
    <source>
        <dbReference type="EMBL" id="QIE57497.1"/>
    </source>
</evidence>
<dbReference type="PROSITE" id="PS51257">
    <property type="entry name" value="PROKAR_LIPOPROTEIN"/>
    <property type="match status" value="1"/>
</dbReference>
<proteinExistence type="predicted"/>
<reference evidence="1 2" key="1">
    <citation type="submission" date="2020-02" db="EMBL/GenBank/DDBJ databases">
        <title>complete genome sequence of Rhodobacteraceae bacterium.</title>
        <authorList>
            <person name="Park J."/>
            <person name="Kim Y.-S."/>
            <person name="Kim K.-H."/>
        </authorList>
    </citation>
    <scope>NUCLEOTIDE SEQUENCE [LARGE SCALE GENOMIC DNA]</scope>
    <source>
        <strain evidence="1 2">RR4-56</strain>
    </source>
</reference>
<protein>
    <submittedName>
        <fullName evidence="1">Uncharacterized protein</fullName>
    </submittedName>
</protein>
<dbReference type="EMBL" id="CP049056">
    <property type="protein sequence ID" value="QIE57497.1"/>
    <property type="molecule type" value="Genomic_DNA"/>
</dbReference>
<evidence type="ECO:0000313" key="2">
    <source>
        <dbReference type="Proteomes" id="UP000503336"/>
    </source>
</evidence>